<keyword evidence="3" id="KW-1185">Reference proteome</keyword>
<dbReference type="EMBL" id="WIGM01000154">
    <property type="protein sequence ID" value="KAF6836788.1"/>
    <property type="molecule type" value="Genomic_DNA"/>
</dbReference>
<protein>
    <submittedName>
        <fullName evidence="2">Uncharacterized protein</fullName>
    </submittedName>
</protein>
<feature type="region of interest" description="Disordered" evidence="1">
    <location>
        <begin position="37"/>
        <end position="63"/>
    </location>
</feature>
<proteinExistence type="predicted"/>
<accession>A0A8H6KT25</accession>
<name>A0A8H6KT25_9PEZI</name>
<comment type="caution">
    <text evidence="2">The sequence shown here is derived from an EMBL/GenBank/DDBJ whole genome shotgun (WGS) entry which is preliminary data.</text>
</comment>
<evidence type="ECO:0000313" key="3">
    <source>
        <dbReference type="Proteomes" id="UP000639643"/>
    </source>
</evidence>
<organism evidence="2 3">
    <name type="scientific">Colletotrichum musicola</name>
    <dbReference type="NCBI Taxonomy" id="2175873"/>
    <lineage>
        <taxon>Eukaryota</taxon>
        <taxon>Fungi</taxon>
        <taxon>Dikarya</taxon>
        <taxon>Ascomycota</taxon>
        <taxon>Pezizomycotina</taxon>
        <taxon>Sordariomycetes</taxon>
        <taxon>Hypocreomycetidae</taxon>
        <taxon>Glomerellales</taxon>
        <taxon>Glomerellaceae</taxon>
        <taxon>Colletotrichum</taxon>
        <taxon>Colletotrichum orchidearum species complex</taxon>
    </lineage>
</organism>
<sequence length="134" mass="14282">MPPPNTKKGLGVRLVVPSATAHSTDTGLSLWTASAAPSSLPLSRETPGVFRDSKAPTASTRRRTAHPLALLPCRHPAGFILAPVPPVGVGMYTFLGRWRKGRTCGASDAGQWPRVYRPSNEPVAKDGEKMVAEE</sequence>
<reference evidence="2" key="1">
    <citation type="journal article" date="2020" name="Phytopathology">
        <title>Genome Sequence Resources of Colletotrichum truncatum, C. plurivorum, C. musicola, and C. sojae: Four Species Pathogenic to Soybean (Glycine max).</title>
        <authorList>
            <person name="Rogerio F."/>
            <person name="Boufleur T.R."/>
            <person name="Ciampi-Guillardi M."/>
            <person name="Sukno S.A."/>
            <person name="Thon M.R."/>
            <person name="Massola Junior N.S."/>
            <person name="Baroncelli R."/>
        </authorList>
    </citation>
    <scope>NUCLEOTIDE SEQUENCE</scope>
    <source>
        <strain evidence="2">LFN0074</strain>
    </source>
</reference>
<evidence type="ECO:0000256" key="1">
    <source>
        <dbReference type="SAM" id="MobiDB-lite"/>
    </source>
</evidence>
<evidence type="ECO:0000313" key="2">
    <source>
        <dbReference type="EMBL" id="KAF6836788.1"/>
    </source>
</evidence>
<dbReference type="Proteomes" id="UP000639643">
    <property type="component" value="Unassembled WGS sequence"/>
</dbReference>
<dbReference type="AlphaFoldDB" id="A0A8H6KT25"/>
<gene>
    <name evidence="2" type="ORF">CMUS01_05268</name>
</gene>